<feature type="non-terminal residue" evidence="1">
    <location>
        <position position="1"/>
    </location>
</feature>
<protein>
    <submittedName>
        <fullName evidence="1">Uncharacterized protein</fullName>
    </submittedName>
</protein>
<organism evidence="1">
    <name type="scientific">marine sediment metagenome</name>
    <dbReference type="NCBI Taxonomy" id="412755"/>
    <lineage>
        <taxon>unclassified sequences</taxon>
        <taxon>metagenomes</taxon>
        <taxon>ecological metagenomes</taxon>
    </lineage>
</organism>
<accession>X1GEH0</accession>
<dbReference type="EMBL" id="BARU01017040">
    <property type="protein sequence ID" value="GAH55602.1"/>
    <property type="molecule type" value="Genomic_DNA"/>
</dbReference>
<evidence type="ECO:0000313" key="1">
    <source>
        <dbReference type="EMBL" id="GAH55602.1"/>
    </source>
</evidence>
<comment type="caution">
    <text evidence="1">The sequence shown here is derived from an EMBL/GenBank/DDBJ whole genome shotgun (WGS) entry which is preliminary data.</text>
</comment>
<proteinExistence type="predicted"/>
<reference evidence="1" key="1">
    <citation type="journal article" date="2014" name="Front. Microbiol.">
        <title>High frequency of phylogenetically diverse reductive dehalogenase-homologous genes in deep subseafloor sedimentary metagenomes.</title>
        <authorList>
            <person name="Kawai M."/>
            <person name="Futagami T."/>
            <person name="Toyoda A."/>
            <person name="Takaki Y."/>
            <person name="Nishi S."/>
            <person name="Hori S."/>
            <person name="Arai W."/>
            <person name="Tsubouchi T."/>
            <person name="Morono Y."/>
            <person name="Uchiyama I."/>
            <person name="Ito T."/>
            <person name="Fujiyama A."/>
            <person name="Inagaki F."/>
            <person name="Takami H."/>
        </authorList>
    </citation>
    <scope>NUCLEOTIDE SEQUENCE</scope>
    <source>
        <strain evidence="1">Expedition CK06-06</strain>
    </source>
</reference>
<sequence length="50" mass="5279">IGLAVAGAALSAVQYLAGKTKHVVTQVQVHDDATQGEQADETFTFAYDEI</sequence>
<name>X1GEH0_9ZZZZ</name>
<gene>
    <name evidence="1" type="ORF">S03H2_28286</name>
</gene>
<dbReference type="AlphaFoldDB" id="X1GEH0"/>